<dbReference type="Proteomes" id="UP000198976">
    <property type="component" value="Chromosome I"/>
</dbReference>
<keyword evidence="3" id="KW-1185">Reference proteome</keyword>
<evidence type="ECO:0008006" key="4">
    <source>
        <dbReference type="Google" id="ProtNLM"/>
    </source>
</evidence>
<dbReference type="EMBL" id="LT629792">
    <property type="protein sequence ID" value="SDU07117.1"/>
    <property type="molecule type" value="Genomic_DNA"/>
</dbReference>
<gene>
    <name evidence="2" type="ORF">SAMN04489714_1985</name>
</gene>
<evidence type="ECO:0000313" key="3">
    <source>
        <dbReference type="Proteomes" id="UP000198976"/>
    </source>
</evidence>
<sequence length="551" mass="58796">MSEQSVDPGFYDSVVTTSAHTSVDTDELIGAALGVMMAKETAQNCYASLMVIQLMASSAAMLGVDSGRLIGAVEDAMTAVSALVVRLESLSNRLTAAAMKYLSAEGDAQRFVTARMLLVDGRVSWTPLSPLTTGLTAGQVYGYANEFSGKMHSDPTLGYRVEFDIATLGTTVNSLSTRRDLYGFRPDAGQQAWWGSPRTQTVDAARVASQLFFTVGQRATGPLAGLQITTSQISDAGGSGRPQRSSQIRVVDPSIPKTGVAALAGVPPLWLTARSAVNASSRASGVSVSNRYAPTPRLPRTVPTPRSGSELLDRVSQLESGSDTFGQLEILKHETPQPDGSTKRSWSVVVRGTQKWTPGQTNPQDMLSNLQAVGHDNNDLSAATLEAMDMAGIAPDEPVEFVGHSQSGITNTQLIADPDTTRKYTVVSSLTAGSPTGNYVMPEGVHTLFMENTRDIVPPLDGSPNMDVNDAVTVSFDGDLVGPLDGEGLDITPHGLEPYTKAFDALNDPSAYAAPPEVREWSRHREQSLHLSDQTVTTSQLFNTRRIFADE</sequence>
<protein>
    <recommendedName>
        <fullName evidence="4">Alpha/beta hydrolase</fullName>
    </recommendedName>
</protein>
<reference evidence="2 3" key="1">
    <citation type="submission" date="2016-10" db="EMBL/GenBank/DDBJ databases">
        <authorList>
            <person name="Varghese N."/>
            <person name="Submissions S."/>
        </authorList>
    </citation>
    <scope>NUCLEOTIDE SEQUENCE [LARGE SCALE GENOMIC DNA]</scope>
    <source>
        <strain evidence="2 3">DSM 9169</strain>
    </source>
</reference>
<name>A0ABY0VBY5_9ACTO</name>
<feature type="compositionally biased region" description="Low complexity" evidence="1">
    <location>
        <begin position="282"/>
        <end position="306"/>
    </location>
</feature>
<proteinExistence type="predicted"/>
<evidence type="ECO:0000313" key="2">
    <source>
        <dbReference type="EMBL" id="SDU07117.1"/>
    </source>
</evidence>
<organism evidence="2 3">
    <name type="scientific">Schaalia radingae</name>
    <dbReference type="NCBI Taxonomy" id="131110"/>
    <lineage>
        <taxon>Bacteria</taxon>
        <taxon>Bacillati</taxon>
        <taxon>Actinomycetota</taxon>
        <taxon>Actinomycetes</taxon>
        <taxon>Actinomycetales</taxon>
        <taxon>Actinomycetaceae</taxon>
        <taxon>Schaalia</taxon>
    </lineage>
</organism>
<dbReference type="RefSeq" id="WP_092648929.1">
    <property type="nucleotide sequence ID" value="NZ_LT629792.1"/>
</dbReference>
<accession>A0ABY0VBY5</accession>
<feature type="region of interest" description="Disordered" evidence="1">
    <location>
        <begin position="282"/>
        <end position="309"/>
    </location>
</feature>
<evidence type="ECO:0000256" key="1">
    <source>
        <dbReference type="SAM" id="MobiDB-lite"/>
    </source>
</evidence>